<evidence type="ECO:0000313" key="2">
    <source>
        <dbReference type="EMBL" id="QEC68723.1"/>
    </source>
</evidence>
<dbReference type="Pfam" id="PF19147">
    <property type="entry name" value="DUF5829"/>
    <property type="match status" value="1"/>
</dbReference>
<reference evidence="2 3" key="1">
    <citation type="journal article" date="2016" name="Int. J. Syst. Evol. Microbiol.">
        <title>Panacibacter ginsenosidivorans gen. nov., sp. nov., with ginsenoside converting activity isolated from soil of a ginseng field.</title>
        <authorList>
            <person name="Siddiqi M.Z."/>
            <person name="Muhammad Shafi S."/>
            <person name="Choi K.D."/>
            <person name="Im W.T."/>
        </authorList>
    </citation>
    <scope>NUCLEOTIDE SEQUENCE [LARGE SCALE GENOMIC DNA]</scope>
    <source>
        <strain evidence="2 3">Gsoil1550</strain>
    </source>
</reference>
<sequence>MRMCLFLFSLFSLSAHAQKFPKVNFNHFYLVIDSADLVAIKNSDFIKNEFAAMQTKTTIADSAATWTGTYLFGLDNYFEIFDSSGVGEPTGIAGIGFSVDGIGEIQQLDTILSKKYKIETRAREKQYDDKKVPWSTLLDIDDSAFNMQTHIYWWVMEYKPEYYDYNHWKYTNNQLTRTTYLSQYAAERKNKIFKRFTGITLKTTMQEKNMLSGFLLSCGYKKIDEHSFASPEDFIIHFKDRNKNDRYAVESVSFECNEPHSGTEKISVHIQIEFQNNSGRLVFE</sequence>
<organism evidence="2 3">
    <name type="scientific">Panacibacter ginsenosidivorans</name>
    <dbReference type="NCBI Taxonomy" id="1813871"/>
    <lineage>
        <taxon>Bacteria</taxon>
        <taxon>Pseudomonadati</taxon>
        <taxon>Bacteroidota</taxon>
        <taxon>Chitinophagia</taxon>
        <taxon>Chitinophagales</taxon>
        <taxon>Chitinophagaceae</taxon>
        <taxon>Panacibacter</taxon>
    </lineage>
</organism>
<proteinExistence type="predicted"/>
<name>A0A5B8VCJ5_9BACT</name>
<dbReference type="AlphaFoldDB" id="A0A5B8VCJ5"/>
<keyword evidence="3" id="KW-1185">Reference proteome</keyword>
<evidence type="ECO:0000256" key="1">
    <source>
        <dbReference type="SAM" id="SignalP"/>
    </source>
</evidence>
<dbReference type="KEGG" id="pgin:FRZ67_15945"/>
<dbReference type="OrthoDB" id="1156513at2"/>
<protein>
    <submittedName>
        <fullName evidence="2">Uncharacterized protein</fullName>
    </submittedName>
</protein>
<dbReference type="EMBL" id="CP042435">
    <property type="protein sequence ID" value="QEC68723.1"/>
    <property type="molecule type" value="Genomic_DNA"/>
</dbReference>
<evidence type="ECO:0000313" key="3">
    <source>
        <dbReference type="Proteomes" id="UP000321533"/>
    </source>
</evidence>
<feature type="chain" id="PRO_5022888092" evidence="1">
    <location>
        <begin position="18"/>
        <end position="284"/>
    </location>
</feature>
<dbReference type="RefSeq" id="WP_147191031.1">
    <property type="nucleotide sequence ID" value="NZ_CP042435.1"/>
</dbReference>
<gene>
    <name evidence="2" type="ORF">FRZ67_15945</name>
</gene>
<feature type="signal peptide" evidence="1">
    <location>
        <begin position="1"/>
        <end position="17"/>
    </location>
</feature>
<keyword evidence="1" id="KW-0732">Signal</keyword>
<accession>A0A5B8VCJ5</accession>
<dbReference type="InterPro" id="IPR043869">
    <property type="entry name" value="DUF5829"/>
</dbReference>
<dbReference type="Proteomes" id="UP000321533">
    <property type="component" value="Chromosome"/>
</dbReference>